<dbReference type="EMBL" id="BQNB010013220">
    <property type="protein sequence ID" value="GJT13323.1"/>
    <property type="molecule type" value="Genomic_DNA"/>
</dbReference>
<accession>A0ABQ5BIJ4</accession>
<evidence type="ECO:0008006" key="3">
    <source>
        <dbReference type="Google" id="ProtNLM"/>
    </source>
</evidence>
<reference evidence="1" key="2">
    <citation type="submission" date="2022-01" db="EMBL/GenBank/DDBJ databases">
        <authorList>
            <person name="Yamashiro T."/>
            <person name="Shiraishi A."/>
            <person name="Satake H."/>
            <person name="Nakayama K."/>
        </authorList>
    </citation>
    <scope>NUCLEOTIDE SEQUENCE</scope>
</reference>
<dbReference type="PANTHER" id="PTHR33116:SF79">
    <property type="entry name" value="REVERSE TRANSCRIPTASE DOMAIN, ZINC FINGER, CCHC-TYPE-RELATED"/>
    <property type="match status" value="1"/>
</dbReference>
<organism evidence="1 2">
    <name type="scientific">Tanacetum coccineum</name>
    <dbReference type="NCBI Taxonomy" id="301880"/>
    <lineage>
        <taxon>Eukaryota</taxon>
        <taxon>Viridiplantae</taxon>
        <taxon>Streptophyta</taxon>
        <taxon>Embryophyta</taxon>
        <taxon>Tracheophyta</taxon>
        <taxon>Spermatophyta</taxon>
        <taxon>Magnoliopsida</taxon>
        <taxon>eudicotyledons</taxon>
        <taxon>Gunneridae</taxon>
        <taxon>Pentapetalae</taxon>
        <taxon>asterids</taxon>
        <taxon>campanulids</taxon>
        <taxon>Asterales</taxon>
        <taxon>Asteraceae</taxon>
        <taxon>Asteroideae</taxon>
        <taxon>Anthemideae</taxon>
        <taxon>Anthemidinae</taxon>
        <taxon>Tanacetum</taxon>
    </lineage>
</organism>
<dbReference type="Proteomes" id="UP001151760">
    <property type="component" value="Unassembled WGS sequence"/>
</dbReference>
<keyword evidence="2" id="KW-1185">Reference proteome</keyword>
<evidence type="ECO:0000313" key="1">
    <source>
        <dbReference type="EMBL" id="GJT13323.1"/>
    </source>
</evidence>
<proteinExistence type="predicted"/>
<comment type="caution">
    <text evidence="1">The sequence shown here is derived from an EMBL/GenBank/DDBJ whole genome shotgun (WGS) entry which is preliminary data.</text>
</comment>
<gene>
    <name evidence="1" type="ORF">Tco_0860365</name>
</gene>
<reference evidence="1" key="1">
    <citation type="journal article" date="2022" name="Int. J. Mol. Sci.">
        <title>Draft Genome of Tanacetum Coccineum: Genomic Comparison of Closely Related Tanacetum-Family Plants.</title>
        <authorList>
            <person name="Yamashiro T."/>
            <person name="Shiraishi A."/>
            <person name="Nakayama K."/>
            <person name="Satake H."/>
        </authorList>
    </citation>
    <scope>NUCLEOTIDE SEQUENCE</scope>
</reference>
<evidence type="ECO:0000313" key="2">
    <source>
        <dbReference type="Proteomes" id="UP001151760"/>
    </source>
</evidence>
<protein>
    <recommendedName>
        <fullName evidence="3">RNA-directed DNA polymerase, eukaryota</fullName>
    </recommendedName>
</protein>
<dbReference type="PANTHER" id="PTHR33116">
    <property type="entry name" value="REVERSE TRANSCRIPTASE ZINC-BINDING DOMAIN-CONTAINING PROTEIN-RELATED-RELATED"/>
    <property type="match status" value="1"/>
</dbReference>
<name>A0ABQ5BIJ4_9ASTR</name>
<sequence length="262" mass="30052">MATQNLAKESLIRNLLEWDMKPENGLINTNGILKKEEWMMDLNHLEQLHRDDLKQKGRVRGAVEGDENTRFFHSTLNNKFSMFTMKGIHINGVWVESPDDIKVAALDHFSSRFKEDDISRPSFSSNLFHKLSTTDATFLESGFSSDEVKKAVWDCDSWVPVRYVKGMASLLGCSNDSLPSIYFGLPVGKRMRFYDVWSMVIDRFRDKLSCWKAKTLSIGGRITLIKSIREEKALWNIVIKELYEVDDGFNLPENQLGSCSTP</sequence>